<dbReference type="PANTHER" id="PTHR42973">
    <property type="entry name" value="BINDING OXIDOREDUCTASE, PUTATIVE (AFU_ORTHOLOGUE AFUA_1G17690)-RELATED"/>
    <property type="match status" value="1"/>
</dbReference>
<dbReference type="InterPro" id="IPR050416">
    <property type="entry name" value="FAD-linked_Oxidoreductase"/>
</dbReference>
<comment type="similarity">
    <text evidence="1">Belongs to the oxygen-dependent FAD-linked oxidoreductase family.</text>
</comment>
<evidence type="ECO:0000256" key="1">
    <source>
        <dbReference type="ARBA" id="ARBA00005466"/>
    </source>
</evidence>
<dbReference type="InterPro" id="IPR016169">
    <property type="entry name" value="FAD-bd_PCMH_sub2"/>
</dbReference>
<dbReference type="OrthoDB" id="363185at2759"/>
<keyword evidence="7" id="KW-1185">Reference proteome</keyword>
<dbReference type="GO" id="GO:0016491">
    <property type="term" value="F:oxidoreductase activity"/>
    <property type="evidence" value="ECO:0007669"/>
    <property type="project" value="UniProtKB-KW"/>
</dbReference>
<dbReference type="GO" id="GO:0050660">
    <property type="term" value="F:flavin adenine dinucleotide binding"/>
    <property type="evidence" value="ECO:0007669"/>
    <property type="project" value="InterPro"/>
</dbReference>
<dbReference type="VEuPathDB" id="FungiDB:Z518_05751"/>
<dbReference type="HOGENOM" id="CLU_018354_10_0_1"/>
<keyword evidence="4" id="KW-0560">Oxidoreductase</keyword>
<evidence type="ECO:0000313" key="6">
    <source>
        <dbReference type="EMBL" id="KIX04880.1"/>
    </source>
</evidence>
<gene>
    <name evidence="6" type="ORF">Z518_05751</name>
</gene>
<feature type="domain" description="Berberine/berberine-like" evidence="5">
    <location>
        <begin position="307"/>
        <end position="331"/>
    </location>
</feature>
<dbReference type="EMBL" id="KN847478">
    <property type="protein sequence ID" value="KIX04880.1"/>
    <property type="molecule type" value="Genomic_DNA"/>
</dbReference>
<evidence type="ECO:0000256" key="2">
    <source>
        <dbReference type="ARBA" id="ARBA00022630"/>
    </source>
</evidence>
<reference evidence="6 7" key="1">
    <citation type="submission" date="2015-01" db="EMBL/GenBank/DDBJ databases">
        <title>The Genome Sequence of Rhinocladiella mackenzie CBS 650.93.</title>
        <authorList>
            <consortium name="The Broad Institute Genomics Platform"/>
            <person name="Cuomo C."/>
            <person name="de Hoog S."/>
            <person name="Gorbushina A."/>
            <person name="Stielow B."/>
            <person name="Teixiera M."/>
            <person name="Abouelleil A."/>
            <person name="Chapman S.B."/>
            <person name="Priest M."/>
            <person name="Young S.K."/>
            <person name="Wortman J."/>
            <person name="Nusbaum C."/>
            <person name="Birren B."/>
        </authorList>
    </citation>
    <scope>NUCLEOTIDE SEQUENCE [LARGE SCALE GENOMIC DNA]</scope>
    <source>
        <strain evidence="6 7">CBS 650.93</strain>
    </source>
</reference>
<evidence type="ECO:0000256" key="4">
    <source>
        <dbReference type="ARBA" id="ARBA00023002"/>
    </source>
</evidence>
<name>A0A0D2J720_9EURO</name>
<protein>
    <submittedName>
        <fullName evidence="6">Rhinocladiella mackenziei CBS 650.93 unplaced genomic scaffold supercont1.4, whole genome shotgun sequence</fullName>
    </submittedName>
</protein>
<accession>A0A0D2J720</accession>
<dbReference type="RefSeq" id="XP_013272016.1">
    <property type="nucleotide sequence ID" value="XM_013416562.1"/>
</dbReference>
<sequence>MGNLIETLSKDDLATSCGMVSFVGYTGWSTYGGYGPLAGMFGLGFEQILAAKIVDWRGETVEVGEDLMRGIRGAGGTYGVIVEMTIKVYPLKHILTGILRHDTSDVQSTVKSYCSRLQKMRAEGFPPQLCVAPLFFHLPDGLVLASHFMWADKDEETGHRWLDKVSKLGKTIGSGVRKTTLLEGMKDFDFVSGQGSVDTISLRKLSDEVTDVIAKHIQKMPRQPGNGFAIHVAPRPTTSSLEKSVFATSEAHLMLGFLYGGETSDGLEESRQWANNFLHDMKQTDQDNILQSTYISLTPAGRNTLKRIYGANYPSVVSLKDKYDPHNVFKLAVPFCYLE</sequence>
<organism evidence="6 7">
    <name type="scientific">Rhinocladiella mackenziei CBS 650.93</name>
    <dbReference type="NCBI Taxonomy" id="1442369"/>
    <lineage>
        <taxon>Eukaryota</taxon>
        <taxon>Fungi</taxon>
        <taxon>Dikarya</taxon>
        <taxon>Ascomycota</taxon>
        <taxon>Pezizomycotina</taxon>
        <taxon>Eurotiomycetes</taxon>
        <taxon>Chaetothyriomycetidae</taxon>
        <taxon>Chaetothyriales</taxon>
        <taxon>Herpotrichiellaceae</taxon>
        <taxon>Rhinocladiella</taxon>
    </lineage>
</organism>
<dbReference type="SUPFAM" id="SSF56176">
    <property type="entry name" value="FAD-binding/transporter-associated domain-like"/>
    <property type="match status" value="1"/>
</dbReference>
<dbReference type="InterPro" id="IPR036318">
    <property type="entry name" value="FAD-bd_PCMH-like_sf"/>
</dbReference>
<dbReference type="Gene3D" id="3.30.465.10">
    <property type="match status" value="1"/>
</dbReference>
<proteinExistence type="inferred from homology"/>
<dbReference type="GeneID" id="25293822"/>
<dbReference type="InterPro" id="IPR012951">
    <property type="entry name" value="BBE"/>
</dbReference>
<evidence type="ECO:0000313" key="7">
    <source>
        <dbReference type="Proteomes" id="UP000053617"/>
    </source>
</evidence>
<dbReference type="PANTHER" id="PTHR42973:SF7">
    <property type="entry name" value="FAD-BINDING PCMH-TYPE DOMAIN-CONTAINING PROTEIN"/>
    <property type="match status" value="1"/>
</dbReference>
<dbReference type="Pfam" id="PF08031">
    <property type="entry name" value="BBE"/>
    <property type="match status" value="1"/>
</dbReference>
<dbReference type="Proteomes" id="UP000053617">
    <property type="component" value="Unassembled WGS sequence"/>
</dbReference>
<dbReference type="STRING" id="1442369.A0A0D2J720"/>
<keyword evidence="3" id="KW-0274">FAD</keyword>
<dbReference type="AlphaFoldDB" id="A0A0D2J720"/>
<dbReference type="Gene3D" id="3.40.462.20">
    <property type="match status" value="1"/>
</dbReference>
<keyword evidence="2" id="KW-0285">Flavoprotein</keyword>
<evidence type="ECO:0000259" key="5">
    <source>
        <dbReference type="Pfam" id="PF08031"/>
    </source>
</evidence>
<evidence type="ECO:0000256" key="3">
    <source>
        <dbReference type="ARBA" id="ARBA00022827"/>
    </source>
</evidence>